<dbReference type="InterPro" id="IPR007445">
    <property type="entry name" value="PilO"/>
</dbReference>
<keyword evidence="1" id="KW-0175">Coiled coil</keyword>
<dbReference type="RefSeq" id="WP_089415487.1">
    <property type="nucleotide sequence ID" value="NZ_CP022423.1"/>
</dbReference>
<keyword evidence="2" id="KW-0472">Membrane</keyword>
<evidence type="ECO:0000313" key="3">
    <source>
        <dbReference type="EMBL" id="ASM76067.1"/>
    </source>
</evidence>
<keyword evidence="4" id="KW-1185">Reference proteome</keyword>
<dbReference type="PANTHER" id="PTHR39555">
    <property type="entry name" value="FIMBRIAL ASSEMBLY PROTEIN PILO-LIKE PROTEIN-RELATED"/>
    <property type="match status" value="1"/>
</dbReference>
<keyword evidence="2" id="KW-1133">Transmembrane helix</keyword>
<organism evidence="3 4">
    <name type="scientific">Vitreoscilla filiformis</name>
    <dbReference type="NCBI Taxonomy" id="63"/>
    <lineage>
        <taxon>Bacteria</taxon>
        <taxon>Pseudomonadati</taxon>
        <taxon>Pseudomonadota</taxon>
        <taxon>Betaproteobacteria</taxon>
        <taxon>Neisseriales</taxon>
        <taxon>Neisseriaceae</taxon>
        <taxon>Vitreoscilla</taxon>
    </lineage>
</organism>
<dbReference type="OrthoDB" id="9802133at2"/>
<dbReference type="InterPro" id="IPR014717">
    <property type="entry name" value="Transl_elong_EF1B/ribsomal_bS6"/>
</dbReference>
<sequence>MNIPNLKNIDWQALSNEVVAQFKNLDPQNPGLWPLLPRLGVWLAAASAAVALIWYVWITAEQEAVVTLKNEELQLREEFRKKTRDSINLGELKKQKQQVQEYVSQLENQLPGKAEMAKLLSDVNQAGVSQGLQFELFKPSPEVVKDYYAERSVNVVVTGRFHDIGEFSASIARLPRIVSLSHLGLVLDPVKDILRMEAIVHTYRYLDDTEAAEAKKKEAEKKAGGTPK</sequence>
<dbReference type="PIRSF" id="PIRSF016482">
    <property type="entry name" value="PilO"/>
    <property type="match status" value="1"/>
</dbReference>
<evidence type="ECO:0000313" key="4">
    <source>
        <dbReference type="Proteomes" id="UP000199729"/>
    </source>
</evidence>
<dbReference type="Gene3D" id="3.30.70.60">
    <property type="match status" value="1"/>
</dbReference>
<feature type="coiled-coil region" evidence="1">
    <location>
        <begin position="58"/>
        <end position="109"/>
    </location>
</feature>
<protein>
    <submittedName>
        <fullName evidence="3">Pilus assembly protein PilO</fullName>
    </submittedName>
</protein>
<evidence type="ECO:0000256" key="2">
    <source>
        <dbReference type="SAM" id="Phobius"/>
    </source>
</evidence>
<dbReference type="Pfam" id="PF04350">
    <property type="entry name" value="PilO"/>
    <property type="match status" value="1"/>
</dbReference>
<dbReference type="KEGG" id="vff:VITFI_CDS0288"/>
<evidence type="ECO:0000256" key="1">
    <source>
        <dbReference type="SAM" id="Coils"/>
    </source>
</evidence>
<proteinExistence type="predicted"/>
<dbReference type="EMBL" id="CP022423">
    <property type="protein sequence ID" value="ASM76067.1"/>
    <property type="molecule type" value="Genomic_DNA"/>
</dbReference>
<gene>
    <name evidence="3" type="ORF">VITFI_CDS0288</name>
</gene>
<dbReference type="GO" id="GO:0043107">
    <property type="term" value="P:type IV pilus-dependent motility"/>
    <property type="evidence" value="ECO:0007669"/>
    <property type="project" value="InterPro"/>
</dbReference>
<dbReference type="Proteomes" id="UP000199729">
    <property type="component" value="Chromosome"/>
</dbReference>
<accession>A0A221KB53</accession>
<keyword evidence="2" id="KW-0812">Transmembrane</keyword>
<name>A0A221KB53_VITFI</name>
<feature type="transmembrane region" description="Helical" evidence="2">
    <location>
        <begin position="39"/>
        <end position="58"/>
    </location>
</feature>
<dbReference type="AlphaFoldDB" id="A0A221KB53"/>
<dbReference type="GO" id="GO:0043683">
    <property type="term" value="P:type IV pilus assembly"/>
    <property type="evidence" value="ECO:0007669"/>
    <property type="project" value="InterPro"/>
</dbReference>
<dbReference type="PANTHER" id="PTHR39555:SF1">
    <property type="entry name" value="TYPE IV PILUS INNER MEMBRANE COMPONENT PILO"/>
    <property type="match status" value="1"/>
</dbReference>
<reference evidence="3 4" key="1">
    <citation type="submission" date="2017-07" db="EMBL/GenBank/DDBJ databases">
        <title>Complete Genome Sequence of the cosmetic ferment Vitreoscilla filiformis (ATCC15551).</title>
        <authorList>
            <person name="Contreras S."/>
            <person name="Sagory-Zalkind P."/>
            <person name="Blanquart H."/>
            <person name="Iltis A."/>
            <person name="Morand S.C."/>
        </authorList>
    </citation>
    <scope>NUCLEOTIDE SEQUENCE [LARGE SCALE GENOMIC DNA]</scope>
    <source>
        <strain evidence="3 4">ATCC 15551</strain>
    </source>
</reference>